<proteinExistence type="predicted"/>
<name>A0A1E1K7M0_9HELO</name>
<accession>A0A1E1K7M0</accession>
<evidence type="ECO:0000256" key="1">
    <source>
        <dbReference type="SAM" id="SignalP"/>
    </source>
</evidence>
<evidence type="ECO:0000313" key="3">
    <source>
        <dbReference type="Proteomes" id="UP000178912"/>
    </source>
</evidence>
<dbReference type="AlphaFoldDB" id="A0A1E1K7M0"/>
<feature type="signal peptide" evidence="1">
    <location>
        <begin position="1"/>
        <end position="27"/>
    </location>
</feature>
<dbReference type="EMBL" id="FJUX01000017">
    <property type="protein sequence ID" value="CZS94075.1"/>
    <property type="molecule type" value="Genomic_DNA"/>
</dbReference>
<organism evidence="2 3">
    <name type="scientific">Rhynchosporium agropyri</name>
    <dbReference type="NCBI Taxonomy" id="914238"/>
    <lineage>
        <taxon>Eukaryota</taxon>
        <taxon>Fungi</taxon>
        <taxon>Dikarya</taxon>
        <taxon>Ascomycota</taxon>
        <taxon>Pezizomycotina</taxon>
        <taxon>Leotiomycetes</taxon>
        <taxon>Helotiales</taxon>
        <taxon>Ploettnerulaceae</taxon>
        <taxon>Rhynchosporium</taxon>
    </lineage>
</organism>
<gene>
    <name evidence="2" type="ORF">RAG0_04106</name>
</gene>
<reference evidence="3" key="1">
    <citation type="submission" date="2016-03" db="EMBL/GenBank/DDBJ databases">
        <authorList>
            <person name="Guldener U."/>
        </authorList>
    </citation>
    <scope>NUCLEOTIDE SEQUENCE [LARGE SCALE GENOMIC DNA]</scope>
    <source>
        <strain evidence="3">04CH-RAC-A.6.1</strain>
    </source>
</reference>
<protein>
    <submittedName>
        <fullName evidence="2">Uncharacterized protein</fullName>
    </submittedName>
</protein>
<evidence type="ECO:0000313" key="2">
    <source>
        <dbReference type="EMBL" id="CZS94075.1"/>
    </source>
</evidence>
<feature type="chain" id="PRO_5009445666" evidence="1">
    <location>
        <begin position="28"/>
        <end position="112"/>
    </location>
</feature>
<dbReference type="Proteomes" id="UP000178912">
    <property type="component" value="Unassembled WGS sequence"/>
</dbReference>
<keyword evidence="3" id="KW-1185">Reference proteome</keyword>
<keyword evidence="1" id="KW-0732">Signal</keyword>
<sequence length="112" mass="12086">MAFTSIVSFSKAILLSLLSTTLSTAAAIENMDVAARDYPLPPPQTYALPPSPPSYPVHLPSDFDQQAPSISNTYPINQQVSYSNLTNAYCLPNTPGPSNSIIFFQVHPTNSI</sequence>